<sequence length="312" mass="35089">MKVTIEDECFGVEKQTAENPKDHRFDIITDNTDGSPKPTDETALATTTTDQSPYSITIDGFGSITLPPRMIFELAFYAIVGQLVTRLILKLFSLIKQLYKIHCGCEDTDYDPESDETSSDDSFGSIPSVEVFGVENESRDFLADHPLSNGPVTRSKLRKYEAVQTQTNEPERTQRNDEMISPPRFNPCTAVVPLKMKKFREGEVVCTLTGYTKDGVKKRLKAKVAEEELIKIASLVGKYGHFEIDGQAASTRFEERKGIFYESFTLKTNRKRSLSEENPIQPTKRLMIGETVNAPLGRQYEDTDSDATDIET</sequence>
<evidence type="ECO:0000256" key="1">
    <source>
        <dbReference type="SAM" id="MobiDB-lite"/>
    </source>
</evidence>
<gene>
    <name evidence="2" type="ORF">GSOID_T00007461001</name>
</gene>
<dbReference type="InParanoid" id="E4XXR3"/>
<accession>E4XXR3</accession>
<organism evidence="2">
    <name type="scientific">Oikopleura dioica</name>
    <name type="common">Tunicate</name>
    <dbReference type="NCBI Taxonomy" id="34765"/>
    <lineage>
        <taxon>Eukaryota</taxon>
        <taxon>Metazoa</taxon>
        <taxon>Chordata</taxon>
        <taxon>Tunicata</taxon>
        <taxon>Appendicularia</taxon>
        <taxon>Copelata</taxon>
        <taxon>Oikopleuridae</taxon>
        <taxon>Oikopleura</taxon>
    </lineage>
</organism>
<dbReference type="EMBL" id="FN653289">
    <property type="protein sequence ID" value="CBY14457.1"/>
    <property type="molecule type" value="Genomic_DNA"/>
</dbReference>
<feature type="region of interest" description="Disordered" evidence="1">
    <location>
        <begin position="163"/>
        <end position="182"/>
    </location>
</feature>
<evidence type="ECO:0000313" key="3">
    <source>
        <dbReference type="Proteomes" id="UP000001307"/>
    </source>
</evidence>
<dbReference type="AlphaFoldDB" id="E4XXR3"/>
<feature type="compositionally biased region" description="Acidic residues" evidence="1">
    <location>
        <begin position="302"/>
        <end position="312"/>
    </location>
</feature>
<name>E4XXR3_OIKDI</name>
<protein>
    <submittedName>
        <fullName evidence="2">Uncharacterized protein</fullName>
    </submittedName>
</protein>
<dbReference type="Proteomes" id="UP000001307">
    <property type="component" value="Unassembled WGS sequence"/>
</dbReference>
<feature type="region of interest" description="Disordered" evidence="1">
    <location>
        <begin position="27"/>
        <end position="48"/>
    </location>
</feature>
<reference evidence="2" key="1">
    <citation type="journal article" date="2010" name="Science">
        <title>Plasticity of animal genome architecture unmasked by rapid evolution of a pelagic tunicate.</title>
        <authorList>
            <person name="Denoeud F."/>
            <person name="Henriet S."/>
            <person name="Mungpakdee S."/>
            <person name="Aury J.M."/>
            <person name="Da Silva C."/>
            <person name="Brinkmann H."/>
            <person name="Mikhaleva J."/>
            <person name="Olsen L.C."/>
            <person name="Jubin C."/>
            <person name="Canestro C."/>
            <person name="Bouquet J.M."/>
            <person name="Danks G."/>
            <person name="Poulain J."/>
            <person name="Campsteijn C."/>
            <person name="Adamski M."/>
            <person name="Cross I."/>
            <person name="Yadetie F."/>
            <person name="Muffato M."/>
            <person name="Louis A."/>
            <person name="Butcher S."/>
            <person name="Tsagkogeorga G."/>
            <person name="Konrad A."/>
            <person name="Singh S."/>
            <person name="Jensen M.F."/>
            <person name="Cong E.H."/>
            <person name="Eikeseth-Otteraa H."/>
            <person name="Noel B."/>
            <person name="Anthouard V."/>
            <person name="Porcel B.M."/>
            <person name="Kachouri-Lafond R."/>
            <person name="Nishino A."/>
            <person name="Ugolini M."/>
            <person name="Chourrout P."/>
            <person name="Nishida H."/>
            <person name="Aasland R."/>
            <person name="Huzurbazar S."/>
            <person name="Westhof E."/>
            <person name="Delsuc F."/>
            <person name="Lehrach H."/>
            <person name="Reinhardt R."/>
            <person name="Weissenbach J."/>
            <person name="Roy S.W."/>
            <person name="Artiguenave F."/>
            <person name="Postlethwait J.H."/>
            <person name="Manak J.R."/>
            <person name="Thompson E.M."/>
            <person name="Jaillon O."/>
            <person name="Du Pasquier L."/>
            <person name="Boudinot P."/>
            <person name="Liberles D.A."/>
            <person name="Volff J.N."/>
            <person name="Philippe H."/>
            <person name="Lenhard B."/>
            <person name="Roest Crollius H."/>
            <person name="Wincker P."/>
            <person name="Chourrout D."/>
        </authorList>
    </citation>
    <scope>NUCLEOTIDE SEQUENCE [LARGE SCALE GENOMIC DNA]</scope>
</reference>
<keyword evidence="3" id="KW-1185">Reference proteome</keyword>
<feature type="compositionally biased region" description="Basic and acidic residues" evidence="1">
    <location>
        <begin position="169"/>
        <end position="178"/>
    </location>
</feature>
<proteinExistence type="predicted"/>
<feature type="region of interest" description="Disordered" evidence="1">
    <location>
        <begin position="273"/>
        <end position="312"/>
    </location>
</feature>
<evidence type="ECO:0000313" key="2">
    <source>
        <dbReference type="EMBL" id="CBY14457.1"/>
    </source>
</evidence>